<reference evidence="6 7" key="1">
    <citation type="submission" date="2015-01" db="EMBL/GenBank/DDBJ databases">
        <title>Genome sequence of the anaerobic bacterium Geobacter soli GSS01, a dissimilatory Fe(III) reducer from soil.</title>
        <authorList>
            <person name="Yang G."/>
            <person name="Zhou S."/>
        </authorList>
    </citation>
    <scope>NUCLEOTIDE SEQUENCE [LARGE SCALE GENOMIC DNA]</scope>
    <source>
        <strain evidence="6 7">GSS01</strain>
    </source>
</reference>
<dbReference type="Pfam" id="PF00072">
    <property type="entry name" value="Response_reg"/>
    <property type="match status" value="1"/>
</dbReference>
<dbReference type="Pfam" id="PF00990">
    <property type="entry name" value="GGDEF"/>
    <property type="match status" value="1"/>
</dbReference>
<dbReference type="Gene3D" id="3.40.50.2300">
    <property type="match status" value="1"/>
</dbReference>
<dbReference type="CDD" id="cd17574">
    <property type="entry name" value="REC_OmpR"/>
    <property type="match status" value="1"/>
</dbReference>
<feature type="domain" description="GGDEF" evidence="5">
    <location>
        <begin position="169"/>
        <end position="300"/>
    </location>
</feature>
<dbReference type="PANTHER" id="PTHR45138">
    <property type="entry name" value="REGULATORY COMPONENTS OF SENSORY TRANSDUCTION SYSTEM"/>
    <property type="match status" value="1"/>
</dbReference>
<dbReference type="NCBIfam" id="TIGR00254">
    <property type="entry name" value="GGDEF"/>
    <property type="match status" value="1"/>
</dbReference>
<dbReference type="FunFam" id="3.30.70.270:FF:000001">
    <property type="entry name" value="Diguanylate cyclase domain protein"/>
    <property type="match status" value="1"/>
</dbReference>
<keyword evidence="7" id="KW-1185">Reference proteome</keyword>
<name>A0A0C1QU28_9BACT</name>
<proteinExistence type="predicted"/>
<dbReference type="GO" id="GO:0052621">
    <property type="term" value="F:diguanylate cyclase activity"/>
    <property type="evidence" value="ECO:0007669"/>
    <property type="project" value="UniProtKB-EC"/>
</dbReference>
<dbReference type="GO" id="GO:0005886">
    <property type="term" value="C:plasma membrane"/>
    <property type="evidence" value="ECO:0007669"/>
    <property type="project" value="TreeGrafter"/>
</dbReference>
<dbReference type="EMBL" id="JXBL01000001">
    <property type="protein sequence ID" value="KIE41761.1"/>
    <property type="molecule type" value="Genomic_DNA"/>
</dbReference>
<dbReference type="InterPro" id="IPR050469">
    <property type="entry name" value="Diguanylate_Cyclase"/>
</dbReference>
<dbReference type="Gene3D" id="3.30.70.270">
    <property type="match status" value="1"/>
</dbReference>
<dbReference type="InterPro" id="IPR029787">
    <property type="entry name" value="Nucleotide_cyclase"/>
</dbReference>
<keyword evidence="3" id="KW-0597">Phosphoprotein</keyword>
<dbReference type="InterPro" id="IPR043128">
    <property type="entry name" value="Rev_trsase/Diguanyl_cyclase"/>
</dbReference>
<evidence type="ECO:0000313" key="7">
    <source>
        <dbReference type="Proteomes" id="UP000031433"/>
    </source>
</evidence>
<evidence type="ECO:0000259" key="5">
    <source>
        <dbReference type="PROSITE" id="PS50887"/>
    </source>
</evidence>
<dbReference type="InterPro" id="IPR011006">
    <property type="entry name" value="CheY-like_superfamily"/>
</dbReference>
<dbReference type="PANTHER" id="PTHR45138:SF9">
    <property type="entry name" value="DIGUANYLATE CYCLASE DGCM-RELATED"/>
    <property type="match status" value="1"/>
</dbReference>
<evidence type="ECO:0000313" key="6">
    <source>
        <dbReference type="EMBL" id="KIE41761.1"/>
    </source>
</evidence>
<dbReference type="PROSITE" id="PS50110">
    <property type="entry name" value="RESPONSE_REGULATORY"/>
    <property type="match status" value="1"/>
</dbReference>
<dbReference type="EC" id="2.7.7.65" evidence="1"/>
<dbReference type="CDD" id="cd01949">
    <property type="entry name" value="GGDEF"/>
    <property type="match status" value="1"/>
</dbReference>
<feature type="modified residue" description="4-aspartylphosphate" evidence="3">
    <location>
        <position position="52"/>
    </location>
</feature>
<protein>
    <recommendedName>
        <fullName evidence="1">diguanylate cyclase</fullName>
        <ecNumber evidence="1">2.7.7.65</ecNumber>
    </recommendedName>
</protein>
<dbReference type="PROSITE" id="PS50887">
    <property type="entry name" value="GGDEF"/>
    <property type="match status" value="1"/>
</dbReference>
<dbReference type="Gene3D" id="6.10.250.690">
    <property type="match status" value="1"/>
</dbReference>
<dbReference type="SUPFAM" id="SSF55073">
    <property type="entry name" value="Nucleotide cyclase"/>
    <property type="match status" value="1"/>
</dbReference>
<comment type="caution">
    <text evidence="6">The sequence shown here is derived from an EMBL/GenBank/DDBJ whole genome shotgun (WGS) entry which is preliminary data.</text>
</comment>
<evidence type="ECO:0000256" key="2">
    <source>
        <dbReference type="ARBA" id="ARBA00034247"/>
    </source>
</evidence>
<organism evidence="6 7">
    <name type="scientific">Geobacter soli</name>
    <dbReference type="NCBI Taxonomy" id="1510391"/>
    <lineage>
        <taxon>Bacteria</taxon>
        <taxon>Pseudomonadati</taxon>
        <taxon>Thermodesulfobacteriota</taxon>
        <taxon>Desulfuromonadia</taxon>
        <taxon>Geobacterales</taxon>
        <taxon>Geobacteraceae</taxon>
        <taxon>Geobacter</taxon>
    </lineage>
</organism>
<gene>
    <name evidence="6" type="ORF">SE37_03515</name>
</gene>
<evidence type="ECO:0000259" key="4">
    <source>
        <dbReference type="PROSITE" id="PS50110"/>
    </source>
</evidence>
<comment type="catalytic activity">
    <reaction evidence="2">
        <text>2 GTP = 3',3'-c-di-GMP + 2 diphosphate</text>
        <dbReference type="Rhea" id="RHEA:24898"/>
        <dbReference type="ChEBI" id="CHEBI:33019"/>
        <dbReference type="ChEBI" id="CHEBI:37565"/>
        <dbReference type="ChEBI" id="CHEBI:58805"/>
        <dbReference type="EC" id="2.7.7.65"/>
    </reaction>
</comment>
<dbReference type="GO" id="GO:1902201">
    <property type="term" value="P:negative regulation of bacterial-type flagellum-dependent cell motility"/>
    <property type="evidence" value="ECO:0007669"/>
    <property type="project" value="TreeGrafter"/>
</dbReference>
<dbReference type="InterPro" id="IPR000160">
    <property type="entry name" value="GGDEF_dom"/>
</dbReference>
<dbReference type="SUPFAM" id="SSF52172">
    <property type="entry name" value="CheY-like"/>
    <property type="match status" value="1"/>
</dbReference>
<evidence type="ECO:0000256" key="3">
    <source>
        <dbReference type="PROSITE-ProRule" id="PRU00169"/>
    </source>
</evidence>
<dbReference type="Proteomes" id="UP000031433">
    <property type="component" value="Unassembled WGS sequence"/>
</dbReference>
<accession>A0A0C1QU28</accession>
<dbReference type="SMART" id="SM00448">
    <property type="entry name" value="REC"/>
    <property type="match status" value="1"/>
</dbReference>
<dbReference type="AlphaFoldDB" id="A0A0C1QU28"/>
<dbReference type="InterPro" id="IPR001789">
    <property type="entry name" value="Sig_transdc_resp-reg_receiver"/>
</dbReference>
<dbReference type="GO" id="GO:0043709">
    <property type="term" value="P:cell adhesion involved in single-species biofilm formation"/>
    <property type="evidence" value="ECO:0007669"/>
    <property type="project" value="TreeGrafter"/>
</dbReference>
<evidence type="ECO:0000256" key="1">
    <source>
        <dbReference type="ARBA" id="ARBA00012528"/>
    </source>
</evidence>
<dbReference type="SMART" id="SM00267">
    <property type="entry name" value="GGDEF"/>
    <property type="match status" value="1"/>
</dbReference>
<sequence>MRILIADDDVTSRTMLTGLMKRWGYDVVEAIDGAQAWEELQRSDAPRLAVLDWVMPVMDGVEVIRLVRARSAEHLPYILLLTAKNGTDDIIRGLDAGADDYVGKPFSLGELRARIQVGRRTVELHSILLETQSALNHQATHDPLTGVLNRRAILGHLEKELSRIRRDGGSLSIGILDIDHFKRVNDRYGHQAGDEVLCGCVEVLGGLLRDYDLLGRLGGEEFLVVAPGTGDECGHLYERLRAAISSTTFTSRVKPVSVTVSIGVASCDGTTCLDDLLAAADDALYRAKRSGRDRVVHSDSPDRRE</sequence>
<feature type="domain" description="Response regulatory" evidence="4">
    <location>
        <begin position="2"/>
        <end position="119"/>
    </location>
</feature>
<dbReference type="GO" id="GO:0000160">
    <property type="term" value="P:phosphorelay signal transduction system"/>
    <property type="evidence" value="ECO:0007669"/>
    <property type="project" value="InterPro"/>
</dbReference>
<dbReference type="RefSeq" id="WP_039643692.1">
    <property type="nucleotide sequence ID" value="NZ_JXBL01000001.1"/>
</dbReference>